<evidence type="ECO:0000256" key="4">
    <source>
        <dbReference type="ARBA" id="ARBA00022692"/>
    </source>
</evidence>
<gene>
    <name evidence="9" type="ORF">SEMRO_845_G209970.1</name>
</gene>
<keyword evidence="7" id="KW-0325">Glycoprotein</keyword>
<evidence type="ECO:0000256" key="3">
    <source>
        <dbReference type="ARBA" id="ARBA00022679"/>
    </source>
</evidence>
<keyword evidence="2" id="KW-0328">Glycosyltransferase</keyword>
<keyword evidence="4" id="KW-0812">Transmembrane</keyword>
<dbReference type="EMBL" id="CAICTM010000844">
    <property type="protein sequence ID" value="CAB9517270.1"/>
    <property type="molecule type" value="Genomic_DNA"/>
</dbReference>
<keyword evidence="3" id="KW-0808">Transferase</keyword>
<evidence type="ECO:0000313" key="10">
    <source>
        <dbReference type="Proteomes" id="UP001153069"/>
    </source>
</evidence>
<protein>
    <recommendedName>
        <fullName evidence="8">Glycosyltransferase 61 catalytic domain-containing protein</fullName>
    </recommendedName>
</protein>
<feature type="domain" description="Glycosyltransferase 61 catalytic" evidence="8">
    <location>
        <begin position="282"/>
        <end position="365"/>
    </location>
</feature>
<name>A0A9N8HLV4_9STRA</name>
<dbReference type="GO" id="GO:0016020">
    <property type="term" value="C:membrane"/>
    <property type="evidence" value="ECO:0007669"/>
    <property type="project" value="UniProtKB-SubCell"/>
</dbReference>
<evidence type="ECO:0000256" key="2">
    <source>
        <dbReference type="ARBA" id="ARBA00022676"/>
    </source>
</evidence>
<dbReference type="PANTHER" id="PTHR20961">
    <property type="entry name" value="GLYCOSYLTRANSFERASE"/>
    <property type="match status" value="1"/>
</dbReference>
<accession>A0A9N8HLV4</accession>
<keyword evidence="6" id="KW-0472">Membrane</keyword>
<evidence type="ECO:0000259" key="8">
    <source>
        <dbReference type="Pfam" id="PF04577"/>
    </source>
</evidence>
<dbReference type="Proteomes" id="UP001153069">
    <property type="component" value="Unassembled WGS sequence"/>
</dbReference>
<evidence type="ECO:0000256" key="7">
    <source>
        <dbReference type="ARBA" id="ARBA00023180"/>
    </source>
</evidence>
<sequence>MFLYQLRDANGTKQSDGIFNSSSLNEKGAIDQDKKGSLTKNVDLKTEEADITKQAGRGITGPDKKDTIYQHALGLVIEERKEEADRAISTTFFNGLLQEGLYPRVYPLQDMFLGPATPHVANRTNHELVFKAEALNQTQAVCLWFNTSRQGHFPHLMQELLRCFSWWQANQHQQPVFVRNAVKGKRPVGYGDDFLYVLKKAFGVQVVDLLDDLPTKQDTRYVYTSVNEYPQPPHLSQLPWFQMHNLQDATLLRKETLNLMRKENRVLEGNQLGGCPGDGSPSSKKQPIIAFLNRNGPRHVDNLGEILESLKKTKVLGHPLGLMNIHYFSSFDKLTFWEQVDVMSKVDIIVGPHGAQHTSVAFLPACGGLLELFPMGYHYPKYFGTLARTTGHYHFHLYTGGTNIDAELNQHMMTLEGRKTARESHLAPKAGQVLKGVHQLTERWQTCCERRLKGETVEALF</sequence>
<evidence type="ECO:0000256" key="5">
    <source>
        <dbReference type="ARBA" id="ARBA00022989"/>
    </source>
</evidence>
<evidence type="ECO:0000256" key="6">
    <source>
        <dbReference type="ARBA" id="ARBA00023136"/>
    </source>
</evidence>
<keyword evidence="5" id="KW-1133">Transmembrane helix</keyword>
<dbReference type="InterPro" id="IPR049625">
    <property type="entry name" value="Glyco_transf_61_cat"/>
</dbReference>
<comment type="caution">
    <text evidence="9">The sequence shown here is derived from an EMBL/GenBank/DDBJ whole genome shotgun (WGS) entry which is preliminary data.</text>
</comment>
<dbReference type="Pfam" id="PF04577">
    <property type="entry name" value="Glyco_transf_61"/>
    <property type="match status" value="1"/>
</dbReference>
<evidence type="ECO:0000313" key="9">
    <source>
        <dbReference type="EMBL" id="CAB9517270.1"/>
    </source>
</evidence>
<dbReference type="GO" id="GO:0016757">
    <property type="term" value="F:glycosyltransferase activity"/>
    <property type="evidence" value="ECO:0007669"/>
    <property type="project" value="UniProtKB-KW"/>
</dbReference>
<evidence type="ECO:0000256" key="1">
    <source>
        <dbReference type="ARBA" id="ARBA00004167"/>
    </source>
</evidence>
<dbReference type="PANTHER" id="PTHR20961:SF38">
    <property type="entry name" value="PROTEIN O-LINKED-MANNOSE BETA-1,4-N-ACETYLGLUCOSAMINYLTRANSFERASE 2"/>
    <property type="match status" value="1"/>
</dbReference>
<proteinExistence type="predicted"/>
<reference evidence="9" key="1">
    <citation type="submission" date="2020-06" db="EMBL/GenBank/DDBJ databases">
        <authorList>
            <consortium name="Plant Systems Biology data submission"/>
        </authorList>
    </citation>
    <scope>NUCLEOTIDE SEQUENCE</scope>
    <source>
        <strain evidence="9">D6</strain>
    </source>
</reference>
<organism evidence="9 10">
    <name type="scientific">Seminavis robusta</name>
    <dbReference type="NCBI Taxonomy" id="568900"/>
    <lineage>
        <taxon>Eukaryota</taxon>
        <taxon>Sar</taxon>
        <taxon>Stramenopiles</taxon>
        <taxon>Ochrophyta</taxon>
        <taxon>Bacillariophyta</taxon>
        <taxon>Bacillariophyceae</taxon>
        <taxon>Bacillariophycidae</taxon>
        <taxon>Naviculales</taxon>
        <taxon>Naviculaceae</taxon>
        <taxon>Seminavis</taxon>
    </lineage>
</organism>
<keyword evidence="10" id="KW-1185">Reference proteome</keyword>
<dbReference type="AlphaFoldDB" id="A0A9N8HLV4"/>
<dbReference type="OrthoDB" id="48748at2759"/>
<dbReference type="InterPro" id="IPR007657">
    <property type="entry name" value="Glycosyltransferase_61"/>
</dbReference>
<comment type="subcellular location">
    <subcellularLocation>
        <location evidence="1">Membrane</location>
        <topology evidence="1">Single-pass membrane protein</topology>
    </subcellularLocation>
</comment>